<sequence length="278" mass="30893">MSTTTSSVTTPPGPDHLVLLNGQTVSANSFANLPVPPPPPPPTHQSGTINRINLNMNPLNENFYHTLTQLKDNGDHADYNNPAINMRQLIIKQQQQQQQHQLLMNTLKNFNMHCCDNRTKSPSCVKRSASKKSKKAKSESKESAIGHQQQQLQQQANYYLLPNCLAAQPMLYNDMELIGAAFVNQNLANANLVFNREPKQMCSFEQVALPVSANLMDLFDKANEQIASDLSAAANADQIYEQTEPKSDESEPMLNAHYATAHVNALDEQNEALCDHVK</sequence>
<gene>
    <name evidence="2" type="ORF">BpHYR1_030551</name>
</gene>
<evidence type="ECO:0000313" key="2">
    <source>
        <dbReference type="EMBL" id="RNA23845.1"/>
    </source>
</evidence>
<accession>A0A3M7RKI4</accession>
<proteinExistence type="predicted"/>
<keyword evidence="3" id="KW-1185">Reference proteome</keyword>
<evidence type="ECO:0000313" key="3">
    <source>
        <dbReference type="Proteomes" id="UP000276133"/>
    </source>
</evidence>
<dbReference type="EMBL" id="REGN01003209">
    <property type="protein sequence ID" value="RNA23845.1"/>
    <property type="molecule type" value="Genomic_DNA"/>
</dbReference>
<organism evidence="2 3">
    <name type="scientific">Brachionus plicatilis</name>
    <name type="common">Marine rotifer</name>
    <name type="synonym">Brachionus muelleri</name>
    <dbReference type="NCBI Taxonomy" id="10195"/>
    <lineage>
        <taxon>Eukaryota</taxon>
        <taxon>Metazoa</taxon>
        <taxon>Spiralia</taxon>
        <taxon>Gnathifera</taxon>
        <taxon>Rotifera</taxon>
        <taxon>Eurotatoria</taxon>
        <taxon>Monogononta</taxon>
        <taxon>Pseudotrocha</taxon>
        <taxon>Ploima</taxon>
        <taxon>Brachionidae</taxon>
        <taxon>Brachionus</taxon>
    </lineage>
</organism>
<dbReference type="AlphaFoldDB" id="A0A3M7RKI4"/>
<dbReference type="Proteomes" id="UP000276133">
    <property type="component" value="Unassembled WGS sequence"/>
</dbReference>
<reference evidence="2 3" key="1">
    <citation type="journal article" date="2018" name="Sci. Rep.">
        <title>Genomic signatures of local adaptation to the degree of environmental predictability in rotifers.</title>
        <authorList>
            <person name="Franch-Gras L."/>
            <person name="Hahn C."/>
            <person name="Garcia-Roger E.M."/>
            <person name="Carmona M.J."/>
            <person name="Serra M."/>
            <person name="Gomez A."/>
        </authorList>
    </citation>
    <scope>NUCLEOTIDE SEQUENCE [LARGE SCALE GENOMIC DNA]</scope>
    <source>
        <strain evidence="2">HYR1</strain>
    </source>
</reference>
<comment type="caution">
    <text evidence="2">The sequence shown here is derived from an EMBL/GenBank/DDBJ whole genome shotgun (WGS) entry which is preliminary data.</text>
</comment>
<feature type="region of interest" description="Disordered" evidence="1">
    <location>
        <begin position="120"/>
        <end position="148"/>
    </location>
</feature>
<protein>
    <submittedName>
        <fullName evidence="2">Uncharacterized protein</fullName>
    </submittedName>
</protein>
<name>A0A3M7RKI4_BRAPC</name>
<evidence type="ECO:0000256" key="1">
    <source>
        <dbReference type="SAM" id="MobiDB-lite"/>
    </source>
</evidence>